<keyword evidence="3" id="KW-0812">Transmembrane</keyword>
<evidence type="ECO:0000256" key="1">
    <source>
        <dbReference type="ARBA" id="ARBA00004687"/>
    </source>
</evidence>
<dbReference type="InterPro" id="IPR019328">
    <property type="entry name" value="PIGH-H_dom"/>
</dbReference>
<dbReference type="GO" id="GO:0000506">
    <property type="term" value="C:glycosylphosphatidylinositol-N-acetylglucosaminyltransferase (GPI-GnT) complex"/>
    <property type="evidence" value="ECO:0007669"/>
    <property type="project" value="InterPro"/>
</dbReference>
<dbReference type="PANTHER" id="PTHR15231:SF1">
    <property type="entry name" value="PHOSPHATIDYLINOSITOL N-ACETYLGLUCOSAMINYLTRANSFERASE SUBUNIT H"/>
    <property type="match status" value="1"/>
</dbReference>
<evidence type="ECO:0000259" key="4">
    <source>
        <dbReference type="Pfam" id="PF10181"/>
    </source>
</evidence>
<evidence type="ECO:0000256" key="2">
    <source>
        <dbReference type="ARBA" id="ARBA00009610"/>
    </source>
</evidence>
<dbReference type="GO" id="GO:0006506">
    <property type="term" value="P:GPI anchor biosynthetic process"/>
    <property type="evidence" value="ECO:0007669"/>
    <property type="project" value="InterPro"/>
</dbReference>
<dbReference type="Pfam" id="PF10181">
    <property type="entry name" value="PIG-H"/>
    <property type="match status" value="1"/>
</dbReference>
<comment type="caution">
    <text evidence="5">The sequence shown here is derived from an EMBL/GenBank/DDBJ whole genome shotgun (WGS) entry which is preliminary data.</text>
</comment>
<keyword evidence="3" id="KW-1133">Transmembrane helix</keyword>
<feature type="domain" description="Phosphatidylinositol N-acetylglucosaminyltransferase subunit H conserved" evidence="4">
    <location>
        <begin position="90"/>
        <end position="152"/>
    </location>
</feature>
<sequence>MVEFQIVDKRYIYLHDHKYPCQSFDVHHVVVRKSNLKGFLLHFFVLILVTNAFYLILFNKGGSIIIFFWSFLLGATLVKVMIWRSIVKESMLIMPSFGVQLQTHYRSGRTVHRFIPISKILKPVLVECVTPVTCFWSLSLILCGEEDQILVFKKLRPPLKILVPVWKALRAATDREERAWEIVCQRKNSMPSLSFSSALYTIKAPT</sequence>
<keyword evidence="3" id="KW-0472">Membrane</keyword>
<evidence type="ECO:0000313" key="5">
    <source>
        <dbReference type="EMBL" id="KAJ8754781.1"/>
    </source>
</evidence>
<protein>
    <recommendedName>
        <fullName evidence="4">Phosphatidylinositol N-acetylglucosaminyltransferase subunit H conserved domain-containing protein</fullName>
    </recommendedName>
</protein>
<name>A0AAV8SR98_9ROSI</name>
<comment type="pathway">
    <text evidence="1">Glycolipid biosynthesis; glycosylphosphatidylinositol-anchor biosynthesis.</text>
</comment>
<feature type="transmembrane region" description="Helical" evidence="3">
    <location>
        <begin position="39"/>
        <end position="58"/>
    </location>
</feature>
<keyword evidence="6" id="KW-1185">Reference proteome</keyword>
<organism evidence="5 6">
    <name type="scientific">Erythroxylum novogranatense</name>
    <dbReference type="NCBI Taxonomy" id="1862640"/>
    <lineage>
        <taxon>Eukaryota</taxon>
        <taxon>Viridiplantae</taxon>
        <taxon>Streptophyta</taxon>
        <taxon>Embryophyta</taxon>
        <taxon>Tracheophyta</taxon>
        <taxon>Spermatophyta</taxon>
        <taxon>Magnoliopsida</taxon>
        <taxon>eudicotyledons</taxon>
        <taxon>Gunneridae</taxon>
        <taxon>Pentapetalae</taxon>
        <taxon>rosids</taxon>
        <taxon>fabids</taxon>
        <taxon>Malpighiales</taxon>
        <taxon>Erythroxylaceae</taxon>
        <taxon>Erythroxylum</taxon>
    </lineage>
</organism>
<feature type="transmembrane region" description="Helical" evidence="3">
    <location>
        <begin position="64"/>
        <end position="82"/>
    </location>
</feature>
<comment type="similarity">
    <text evidence="2">Belongs to the PIGH family.</text>
</comment>
<reference evidence="5 6" key="1">
    <citation type="submission" date="2021-09" db="EMBL/GenBank/DDBJ databases">
        <title>Genomic insights and catalytic innovation underlie evolution of tropane alkaloids biosynthesis.</title>
        <authorList>
            <person name="Wang Y.-J."/>
            <person name="Tian T."/>
            <person name="Huang J.-P."/>
            <person name="Huang S.-X."/>
        </authorList>
    </citation>
    <scope>NUCLEOTIDE SEQUENCE [LARGE SCALE GENOMIC DNA]</scope>
    <source>
        <strain evidence="5">KIB-2018</strain>
        <tissue evidence="5">Leaf</tissue>
    </source>
</reference>
<evidence type="ECO:0000256" key="3">
    <source>
        <dbReference type="SAM" id="Phobius"/>
    </source>
</evidence>
<dbReference type="AlphaFoldDB" id="A0AAV8SR98"/>
<dbReference type="PANTHER" id="PTHR15231">
    <property type="entry name" value="PHOSPHATIDYLINOSITOL N-ACETYLGLUCOSAMINYLTRANSFERASE SUBUNIT H"/>
    <property type="match status" value="1"/>
</dbReference>
<proteinExistence type="inferred from homology"/>
<gene>
    <name evidence="5" type="ORF">K2173_012170</name>
</gene>
<accession>A0AAV8SR98</accession>
<dbReference type="InterPro" id="IPR044215">
    <property type="entry name" value="PIG-H"/>
</dbReference>
<dbReference type="Proteomes" id="UP001159364">
    <property type="component" value="Linkage Group LG09"/>
</dbReference>
<dbReference type="EMBL" id="JAIWQS010000009">
    <property type="protein sequence ID" value="KAJ8754781.1"/>
    <property type="molecule type" value="Genomic_DNA"/>
</dbReference>
<evidence type="ECO:0000313" key="6">
    <source>
        <dbReference type="Proteomes" id="UP001159364"/>
    </source>
</evidence>